<evidence type="ECO:0000313" key="4">
    <source>
        <dbReference type="EMBL" id="XDQ04341.1"/>
    </source>
</evidence>
<feature type="compositionally biased region" description="Basic and acidic residues" evidence="1">
    <location>
        <begin position="462"/>
        <end position="491"/>
    </location>
</feature>
<proteinExistence type="predicted"/>
<feature type="region of interest" description="Disordered" evidence="1">
    <location>
        <begin position="216"/>
        <end position="289"/>
    </location>
</feature>
<feature type="region of interest" description="Disordered" evidence="1">
    <location>
        <begin position="462"/>
        <end position="507"/>
    </location>
</feature>
<feature type="compositionally biased region" description="Basic and acidic residues" evidence="1">
    <location>
        <begin position="576"/>
        <end position="590"/>
    </location>
</feature>
<evidence type="ECO:0000256" key="2">
    <source>
        <dbReference type="SAM" id="Phobius"/>
    </source>
</evidence>
<feature type="transmembrane region" description="Helical" evidence="2">
    <location>
        <begin position="27"/>
        <end position="52"/>
    </location>
</feature>
<feature type="domain" description="Tox-REase-5" evidence="3">
    <location>
        <begin position="634"/>
        <end position="724"/>
    </location>
</feature>
<dbReference type="InterPro" id="IPR028904">
    <property type="entry name" value="Tox-REase-5_dom"/>
</dbReference>
<feature type="compositionally biased region" description="Gly residues" evidence="1">
    <location>
        <begin position="222"/>
        <end position="265"/>
    </location>
</feature>
<keyword evidence="2" id="KW-1133">Transmembrane helix</keyword>
<protein>
    <submittedName>
        <fullName evidence="4">Tox-REase-5 domain-containing protein</fullName>
    </submittedName>
</protein>
<keyword evidence="2" id="KW-0472">Membrane</keyword>
<sequence length="761" mass="79578">MASIGGVPGGQGELGGRREMPVSLSAALVLVHLLFAVTVVGGFGLLTTAAAYDALDGQVIALVAYAAAPGVLGWWLARRSWEGGVRVRRGLAAVQGWLILGGVVNLTSGSSRGGLQLLLPILILFFLTRPESRQWFALAELDRVERRPFSLARLIRWRRDEGQTSVEYAGFIAIVAAIITALLVTGLGTQIFTGIQSEVCKVTGMACPGPAGSNTDVNADNGSGGGTGGTTSGGTNNGGTTNGGTTNGGTTNGGTTNGGTTGGNGSTDPGTTTPTDDQKPAPTNDKGKKDDGCFSGFGAFFGCAGNQVKQVGQGLAVDGVWGDVTGIYDMVRHPIDTVKGIGDYGKQLGHAWSENSKDAGKKWSDGDYGGALWDWTGASVKTGGTVLYDVFIGDDVAKDWNNGDKTRAVSHVLWNVGSLFIPGYDGAKVVEKLGDLGKIGKLGKLGKFAEEATKAAEDAKKAAKAGDVEGAEKAAKEADDAADEAEKKARESGCTIGAPARRIPYDGGGGSVLGGTGTGTTVLAAGASSPYVLLAEDGCDEDAKKEAEEARKQEREAYLAKKRAEEPGRAAKAAAAKKEYPEPKHGDTADPRNYNPPDWAADLKDHVLGSADNSDGYWASRDRNPAPNWKNESWLRYQEQVTGTVRGEEYVVPYPKKGVPDVEFDGWDAGRQTYLEAKNGYEGYLSKSSKGDLTPSAKAEFAAEARRQVAAAGGKAVEWHFSNPDVAKAARKAFRDEGLDIKVVYEKQKPVGGTRKPGAFG</sequence>
<dbReference type="RefSeq" id="WP_369189951.1">
    <property type="nucleotide sequence ID" value="NZ_CP163431.1"/>
</dbReference>
<dbReference type="Pfam" id="PF15648">
    <property type="entry name" value="Tox-REase-5"/>
    <property type="match status" value="1"/>
</dbReference>
<feature type="region of interest" description="Disordered" evidence="1">
    <location>
        <begin position="544"/>
        <end position="597"/>
    </location>
</feature>
<evidence type="ECO:0000256" key="1">
    <source>
        <dbReference type="SAM" id="MobiDB-lite"/>
    </source>
</evidence>
<feature type="compositionally biased region" description="Low complexity" evidence="1">
    <location>
        <begin position="266"/>
        <end position="275"/>
    </location>
</feature>
<keyword evidence="2" id="KW-0812">Transmembrane</keyword>
<feature type="transmembrane region" description="Helical" evidence="2">
    <location>
        <begin position="168"/>
        <end position="192"/>
    </location>
</feature>
<dbReference type="AlphaFoldDB" id="A0AB39MH32"/>
<organism evidence="4">
    <name type="scientific">Streptomyces sp. R08</name>
    <dbReference type="NCBI Taxonomy" id="3238624"/>
    <lineage>
        <taxon>Bacteria</taxon>
        <taxon>Bacillati</taxon>
        <taxon>Actinomycetota</taxon>
        <taxon>Actinomycetes</taxon>
        <taxon>Kitasatosporales</taxon>
        <taxon>Streptomycetaceae</taxon>
        <taxon>Streptomyces</taxon>
    </lineage>
</organism>
<feature type="transmembrane region" description="Helical" evidence="2">
    <location>
        <begin position="58"/>
        <end position="77"/>
    </location>
</feature>
<reference evidence="4" key="1">
    <citation type="submission" date="2024-07" db="EMBL/GenBank/DDBJ databases">
        <authorList>
            <person name="Yu S.T."/>
        </authorList>
    </citation>
    <scope>NUCLEOTIDE SEQUENCE</scope>
    <source>
        <strain evidence="4">R08</strain>
    </source>
</reference>
<gene>
    <name evidence="4" type="ORF">AB5J58_31160</name>
</gene>
<evidence type="ECO:0000259" key="3">
    <source>
        <dbReference type="Pfam" id="PF15648"/>
    </source>
</evidence>
<dbReference type="EMBL" id="CP163431">
    <property type="protein sequence ID" value="XDQ04341.1"/>
    <property type="molecule type" value="Genomic_DNA"/>
</dbReference>
<feature type="compositionally biased region" description="Basic and acidic residues" evidence="1">
    <location>
        <begin position="544"/>
        <end position="569"/>
    </location>
</feature>
<name>A0AB39MH32_9ACTN</name>
<accession>A0AB39MH32</accession>